<dbReference type="EMBL" id="JADOUF010000001">
    <property type="protein sequence ID" value="MBG6138473.1"/>
    <property type="molecule type" value="Genomic_DNA"/>
</dbReference>
<dbReference type="RefSeq" id="WP_197005227.1">
    <property type="nucleotide sequence ID" value="NZ_BONS01000025.1"/>
</dbReference>
<comment type="caution">
    <text evidence="1">The sequence shown here is derived from an EMBL/GenBank/DDBJ whole genome shotgun (WGS) entry which is preliminary data.</text>
</comment>
<reference evidence="1" key="1">
    <citation type="submission" date="2020-11" db="EMBL/GenBank/DDBJ databases">
        <title>Sequencing the genomes of 1000 actinobacteria strains.</title>
        <authorList>
            <person name="Klenk H.-P."/>
        </authorList>
    </citation>
    <scope>NUCLEOTIDE SEQUENCE</scope>
    <source>
        <strain evidence="1">DSM 45356</strain>
    </source>
</reference>
<evidence type="ECO:0008006" key="3">
    <source>
        <dbReference type="Google" id="ProtNLM"/>
    </source>
</evidence>
<evidence type="ECO:0000313" key="1">
    <source>
        <dbReference type="EMBL" id="MBG6138473.1"/>
    </source>
</evidence>
<dbReference type="Gene3D" id="1.25.40.10">
    <property type="entry name" value="Tetratricopeptide repeat domain"/>
    <property type="match status" value="1"/>
</dbReference>
<keyword evidence="2" id="KW-1185">Reference proteome</keyword>
<gene>
    <name evidence="1" type="ORF">IW245_004667</name>
</gene>
<protein>
    <recommendedName>
        <fullName evidence="3">DUF4034 domain-containing protein</fullName>
    </recommendedName>
</protein>
<accession>A0A8J7GKR1</accession>
<sequence length="331" mass="37026">MIHPFGRKYTGPKSLPIDPTYGDSEGAKLQQAMLDGDWATTQMLLEAATEPEDLTFLVNVASQVAGCEDWLPEVARSASDPTLPLLVHGARAVVWAWEARTNTQAKYVGKERFAVFFERLARAEGCLQPVVRRAPDNVVAWYWLMKASRSRQRGVTETRRRFEEVASRCPGHLQAHQQMLQQLSRKWGGSHDEMHTFATTAMHKALAGSPLGMLVAEAHLERWLDFRTGLIDVRGRHQARAYIRSSNVLTALHEAADLSVRHPDYQRHPRTGPIVHGTFALAFSLAGDQAAAAEQFRLTDNVVTQFPWSYASGLNPARGFCRRQARAFARA</sequence>
<name>A0A8J7GKR1_9ACTN</name>
<organism evidence="1 2">
    <name type="scientific">Longispora fulva</name>
    <dbReference type="NCBI Taxonomy" id="619741"/>
    <lineage>
        <taxon>Bacteria</taxon>
        <taxon>Bacillati</taxon>
        <taxon>Actinomycetota</taxon>
        <taxon>Actinomycetes</taxon>
        <taxon>Micromonosporales</taxon>
        <taxon>Micromonosporaceae</taxon>
        <taxon>Longispora</taxon>
    </lineage>
</organism>
<proteinExistence type="predicted"/>
<dbReference type="Proteomes" id="UP000622552">
    <property type="component" value="Unassembled WGS sequence"/>
</dbReference>
<dbReference type="AlphaFoldDB" id="A0A8J7GKR1"/>
<dbReference type="InterPro" id="IPR011990">
    <property type="entry name" value="TPR-like_helical_dom_sf"/>
</dbReference>
<evidence type="ECO:0000313" key="2">
    <source>
        <dbReference type="Proteomes" id="UP000622552"/>
    </source>
</evidence>